<dbReference type="AlphaFoldDB" id="X1JDS5"/>
<reference evidence="1" key="1">
    <citation type="journal article" date="2014" name="Front. Microbiol.">
        <title>High frequency of phylogenetically diverse reductive dehalogenase-homologous genes in deep subseafloor sedimentary metagenomes.</title>
        <authorList>
            <person name="Kawai M."/>
            <person name="Futagami T."/>
            <person name="Toyoda A."/>
            <person name="Takaki Y."/>
            <person name="Nishi S."/>
            <person name="Hori S."/>
            <person name="Arai W."/>
            <person name="Tsubouchi T."/>
            <person name="Morono Y."/>
            <person name="Uchiyama I."/>
            <person name="Ito T."/>
            <person name="Fujiyama A."/>
            <person name="Inagaki F."/>
            <person name="Takami H."/>
        </authorList>
    </citation>
    <scope>NUCLEOTIDE SEQUENCE</scope>
    <source>
        <strain evidence="1">Expedition CK06-06</strain>
    </source>
</reference>
<name>X1JDS5_9ZZZZ</name>
<accession>X1JDS5</accession>
<proteinExistence type="predicted"/>
<protein>
    <submittedName>
        <fullName evidence="1">Uncharacterized protein</fullName>
    </submittedName>
</protein>
<organism evidence="1">
    <name type="scientific">marine sediment metagenome</name>
    <dbReference type="NCBI Taxonomy" id="412755"/>
    <lineage>
        <taxon>unclassified sequences</taxon>
        <taxon>metagenomes</taxon>
        <taxon>ecological metagenomes</taxon>
    </lineage>
</organism>
<feature type="non-terminal residue" evidence="1">
    <location>
        <position position="39"/>
    </location>
</feature>
<dbReference type="EMBL" id="BARU01041959">
    <property type="protein sequence ID" value="GAH79675.1"/>
    <property type="molecule type" value="Genomic_DNA"/>
</dbReference>
<evidence type="ECO:0000313" key="1">
    <source>
        <dbReference type="EMBL" id="GAH79675.1"/>
    </source>
</evidence>
<gene>
    <name evidence="1" type="ORF">S03H2_64571</name>
</gene>
<sequence length="39" mass="4677">MFEPKNSKLLKDKHIEEICIVYVLYFDEARGHIPLLIYP</sequence>
<comment type="caution">
    <text evidence="1">The sequence shown here is derived from an EMBL/GenBank/DDBJ whole genome shotgun (WGS) entry which is preliminary data.</text>
</comment>